<evidence type="ECO:0000256" key="3">
    <source>
        <dbReference type="SAM" id="MobiDB-lite"/>
    </source>
</evidence>
<dbReference type="GO" id="GO:0008270">
    <property type="term" value="F:zinc ion binding"/>
    <property type="evidence" value="ECO:0007669"/>
    <property type="project" value="InterPro"/>
</dbReference>
<evidence type="ECO:0000313" key="5">
    <source>
        <dbReference type="EMBL" id="KAJ7610085.1"/>
    </source>
</evidence>
<dbReference type="PANTHER" id="PTHR46910">
    <property type="entry name" value="TRANSCRIPTION FACTOR PDR1"/>
    <property type="match status" value="1"/>
</dbReference>
<dbReference type="PANTHER" id="PTHR46910:SF38">
    <property type="entry name" value="ZN(2)-C6 FUNGAL-TYPE DOMAIN-CONTAINING PROTEIN"/>
    <property type="match status" value="1"/>
</dbReference>
<evidence type="ECO:0000256" key="1">
    <source>
        <dbReference type="ARBA" id="ARBA00022723"/>
    </source>
</evidence>
<dbReference type="CDD" id="cd00067">
    <property type="entry name" value="GAL4"/>
    <property type="match status" value="1"/>
</dbReference>
<dbReference type="Pfam" id="PF00172">
    <property type="entry name" value="Zn_clus"/>
    <property type="match status" value="1"/>
</dbReference>
<evidence type="ECO:0000256" key="2">
    <source>
        <dbReference type="ARBA" id="ARBA00023242"/>
    </source>
</evidence>
<dbReference type="SMART" id="SM00906">
    <property type="entry name" value="Fungal_trans"/>
    <property type="match status" value="1"/>
</dbReference>
<keyword evidence="2" id="KW-0539">Nucleus</keyword>
<dbReference type="PROSITE" id="PS00463">
    <property type="entry name" value="ZN2_CY6_FUNGAL_1"/>
    <property type="match status" value="1"/>
</dbReference>
<feature type="region of interest" description="Disordered" evidence="3">
    <location>
        <begin position="626"/>
        <end position="661"/>
    </location>
</feature>
<dbReference type="SMART" id="SM00066">
    <property type="entry name" value="GAL4"/>
    <property type="match status" value="1"/>
</dbReference>
<proteinExistence type="predicted"/>
<dbReference type="Proteomes" id="UP001221142">
    <property type="component" value="Unassembled WGS sequence"/>
</dbReference>
<dbReference type="InterPro" id="IPR050987">
    <property type="entry name" value="AtrR-like"/>
</dbReference>
<dbReference type="InterPro" id="IPR007219">
    <property type="entry name" value="XnlR_reg_dom"/>
</dbReference>
<protein>
    <submittedName>
        <fullName evidence="5">Fungal-specific transcription factor domain-containing protein</fullName>
    </submittedName>
</protein>
<comment type="caution">
    <text evidence="5">The sequence shown here is derived from an EMBL/GenBank/DDBJ whole genome shotgun (WGS) entry which is preliminary data.</text>
</comment>
<sequence>MSDRDTPDDSSRGPGPKRRRLPRSCDNCRRKKVRCNSSENPGNKCSNCVAAKVQCTHFLSSKENNKSTVSYSNPREHVAAILSTTATYIPSDDPAVLFRALVDLAQYARSLEGLVVVSGSSEAETPTLGSPEPVAPDQDEGLFVNLNMTDPLQRMTLHPTTSGHDGNYRFFGKSSTRSFLKDIMDIFNQPSDKYTFNSQRPEFWAAKPWQSMNQESIPPQSFPQDDLLAALIDLYFERVNPLICLLHAPSFRRSVAHGEHLSDLHFGALVLLVSALASRCSDDPRVLMDEDPRPDSAGWKWFRQVKPLRLATSFQNFQYSLYKLQVICLSSLFIAQTSVLRACWVFGGIGIRMAQEMGAHRRGRYLVGSRIDAELLKRAFWVLLALDTIMSSLLGRPSATTIHDFDVDFPAACDDEYWEAPQPFRQPAQKPSTAAYMTPYLELILLLSRVQRAIYPVKKSSPCPPEVVAELDSALNQWVDSIPSHLRWDPNLKGIFLDQSASLYAAYYHVQILIHRPFISAPAWVFPSLAICANSARSCGHVMDAHFRRAGHVLYQPHVITVLFDCAVILLMNVWGSRRERLSPVDVTRAKADIKKCVDVLGLYENIWALAGRKLDMLTEILHRSSENPSQTAPSTAYMPSPIPPLKRGRDAEDEEPATSVHQQLEQLEQSIRDTDDLFTLPLSTEELGLLPVYQSFDFDFDASGFGSGLLNAGGFLPSN</sequence>
<name>A0AAD7F977_9AGAR</name>
<evidence type="ECO:0000259" key="4">
    <source>
        <dbReference type="PROSITE" id="PS50048"/>
    </source>
</evidence>
<gene>
    <name evidence="5" type="ORF">FB45DRAFT_942695</name>
</gene>
<evidence type="ECO:0000313" key="6">
    <source>
        <dbReference type="Proteomes" id="UP001221142"/>
    </source>
</evidence>
<dbReference type="EMBL" id="JARKIF010000036">
    <property type="protein sequence ID" value="KAJ7610085.1"/>
    <property type="molecule type" value="Genomic_DNA"/>
</dbReference>
<dbReference type="AlphaFoldDB" id="A0AAD7F977"/>
<reference evidence="5" key="1">
    <citation type="submission" date="2023-03" db="EMBL/GenBank/DDBJ databases">
        <title>Massive genome expansion in bonnet fungi (Mycena s.s.) driven by repeated elements and novel gene families across ecological guilds.</title>
        <authorList>
            <consortium name="Lawrence Berkeley National Laboratory"/>
            <person name="Harder C.B."/>
            <person name="Miyauchi S."/>
            <person name="Viragh M."/>
            <person name="Kuo A."/>
            <person name="Thoen E."/>
            <person name="Andreopoulos B."/>
            <person name="Lu D."/>
            <person name="Skrede I."/>
            <person name="Drula E."/>
            <person name="Henrissat B."/>
            <person name="Morin E."/>
            <person name="Kohler A."/>
            <person name="Barry K."/>
            <person name="LaButti K."/>
            <person name="Morin E."/>
            <person name="Salamov A."/>
            <person name="Lipzen A."/>
            <person name="Mereny Z."/>
            <person name="Hegedus B."/>
            <person name="Baldrian P."/>
            <person name="Stursova M."/>
            <person name="Weitz H."/>
            <person name="Taylor A."/>
            <person name="Grigoriev I.V."/>
            <person name="Nagy L.G."/>
            <person name="Martin F."/>
            <person name="Kauserud H."/>
        </authorList>
    </citation>
    <scope>NUCLEOTIDE SEQUENCE</scope>
    <source>
        <strain evidence="5">9284</strain>
    </source>
</reference>
<feature type="compositionally biased region" description="Basic and acidic residues" evidence="3">
    <location>
        <begin position="1"/>
        <end position="11"/>
    </location>
</feature>
<dbReference type="InterPro" id="IPR001138">
    <property type="entry name" value="Zn2Cys6_DnaBD"/>
</dbReference>
<dbReference type="Pfam" id="PF04082">
    <property type="entry name" value="Fungal_trans"/>
    <property type="match status" value="1"/>
</dbReference>
<keyword evidence="1" id="KW-0479">Metal-binding</keyword>
<dbReference type="SUPFAM" id="SSF57701">
    <property type="entry name" value="Zn2/Cys6 DNA-binding domain"/>
    <property type="match status" value="1"/>
</dbReference>
<dbReference type="GO" id="GO:0003677">
    <property type="term" value="F:DNA binding"/>
    <property type="evidence" value="ECO:0007669"/>
    <property type="project" value="InterPro"/>
</dbReference>
<dbReference type="InterPro" id="IPR036864">
    <property type="entry name" value="Zn2-C6_fun-type_DNA-bd_sf"/>
</dbReference>
<dbReference type="CDD" id="cd12148">
    <property type="entry name" value="fungal_TF_MHR"/>
    <property type="match status" value="1"/>
</dbReference>
<dbReference type="Gene3D" id="4.10.240.10">
    <property type="entry name" value="Zn(2)-C6 fungal-type DNA-binding domain"/>
    <property type="match status" value="1"/>
</dbReference>
<accession>A0AAD7F977</accession>
<dbReference type="GO" id="GO:0006351">
    <property type="term" value="P:DNA-templated transcription"/>
    <property type="evidence" value="ECO:0007669"/>
    <property type="project" value="InterPro"/>
</dbReference>
<feature type="region of interest" description="Disordered" evidence="3">
    <location>
        <begin position="1"/>
        <end position="23"/>
    </location>
</feature>
<feature type="domain" description="Zn(2)-C6 fungal-type" evidence="4">
    <location>
        <begin position="24"/>
        <end position="57"/>
    </location>
</feature>
<dbReference type="PROSITE" id="PS50048">
    <property type="entry name" value="ZN2_CY6_FUNGAL_2"/>
    <property type="match status" value="1"/>
</dbReference>
<keyword evidence="6" id="KW-1185">Reference proteome</keyword>
<dbReference type="GO" id="GO:0000981">
    <property type="term" value="F:DNA-binding transcription factor activity, RNA polymerase II-specific"/>
    <property type="evidence" value="ECO:0007669"/>
    <property type="project" value="InterPro"/>
</dbReference>
<organism evidence="5 6">
    <name type="scientific">Roridomyces roridus</name>
    <dbReference type="NCBI Taxonomy" id="1738132"/>
    <lineage>
        <taxon>Eukaryota</taxon>
        <taxon>Fungi</taxon>
        <taxon>Dikarya</taxon>
        <taxon>Basidiomycota</taxon>
        <taxon>Agaricomycotina</taxon>
        <taxon>Agaricomycetes</taxon>
        <taxon>Agaricomycetidae</taxon>
        <taxon>Agaricales</taxon>
        <taxon>Marasmiineae</taxon>
        <taxon>Mycenaceae</taxon>
        <taxon>Roridomyces</taxon>
    </lineage>
</organism>